<protein>
    <recommendedName>
        <fullName evidence="3">Magnesium transport protein CorA</fullName>
    </recommendedName>
</protein>
<gene>
    <name evidence="14" type="ORF">APHACPA_1683</name>
</gene>
<evidence type="ECO:0000256" key="12">
    <source>
        <dbReference type="ARBA" id="ARBA00034269"/>
    </source>
</evidence>
<dbReference type="InterPro" id="IPR002523">
    <property type="entry name" value="MgTranspt_CorA/ZnTranspt_ZntB"/>
</dbReference>
<evidence type="ECO:0000256" key="4">
    <source>
        <dbReference type="ARBA" id="ARBA00022448"/>
    </source>
</evidence>
<comment type="similarity">
    <text evidence="2">Belongs to the CorA metal ion transporter (MIT) (TC 1.A.35) family.</text>
</comment>
<feature type="transmembrane region" description="Helical" evidence="13">
    <location>
        <begin position="259"/>
        <end position="282"/>
    </location>
</feature>
<dbReference type="SUPFAM" id="SSF143865">
    <property type="entry name" value="CorA soluble domain-like"/>
    <property type="match status" value="1"/>
</dbReference>
<dbReference type="EMBL" id="LANR01000001">
    <property type="protein sequence ID" value="KJV62652.1"/>
    <property type="molecule type" value="Genomic_DNA"/>
</dbReference>
<keyword evidence="5" id="KW-1003">Cell membrane</keyword>
<keyword evidence="8" id="KW-0460">Magnesium</keyword>
<dbReference type="GO" id="GO:0015099">
    <property type="term" value="F:nickel cation transmembrane transporter activity"/>
    <property type="evidence" value="ECO:0007669"/>
    <property type="project" value="TreeGrafter"/>
</dbReference>
<evidence type="ECO:0000256" key="3">
    <source>
        <dbReference type="ARBA" id="ARBA00019439"/>
    </source>
</evidence>
<evidence type="ECO:0000256" key="7">
    <source>
        <dbReference type="ARBA" id="ARBA00022692"/>
    </source>
</evidence>
<dbReference type="PANTHER" id="PTHR47685:SF1">
    <property type="entry name" value="MAGNESIUM TRANSPORT PROTEIN CORA"/>
    <property type="match status" value="1"/>
</dbReference>
<evidence type="ECO:0000256" key="11">
    <source>
        <dbReference type="ARBA" id="ARBA00023136"/>
    </source>
</evidence>
<dbReference type="Gene3D" id="3.30.460.20">
    <property type="entry name" value="CorA soluble domain-like"/>
    <property type="match status" value="1"/>
</dbReference>
<dbReference type="AlphaFoldDB" id="A0A0F3N4P9"/>
<dbReference type="Pfam" id="PF01544">
    <property type="entry name" value="CorA"/>
    <property type="match status" value="1"/>
</dbReference>
<evidence type="ECO:0000313" key="14">
    <source>
        <dbReference type="EMBL" id="KJV62652.1"/>
    </source>
</evidence>
<dbReference type="PANTHER" id="PTHR47685">
    <property type="entry name" value="MAGNESIUM TRANSPORT PROTEIN CORA"/>
    <property type="match status" value="1"/>
</dbReference>
<reference evidence="14 15" key="1">
    <citation type="submission" date="2015-01" db="EMBL/GenBank/DDBJ databases">
        <title>Genome Sequencing of Rickettsiales.</title>
        <authorList>
            <person name="Daugherty S.C."/>
            <person name="Su Q."/>
            <person name="Abolude K."/>
            <person name="Beier-Sexton M."/>
            <person name="Carlyon J.A."/>
            <person name="Carter R."/>
            <person name="Day N.P."/>
            <person name="Dumler S.J."/>
            <person name="Dyachenko V."/>
            <person name="Godinez A."/>
            <person name="Kurtti T.J."/>
            <person name="Lichay M."/>
            <person name="Mullins K.E."/>
            <person name="Ott S."/>
            <person name="Pappas-Brown V."/>
            <person name="Paris D.H."/>
            <person name="Patel P."/>
            <person name="Richards A.L."/>
            <person name="Sadzewicz L."/>
            <person name="Sears K."/>
            <person name="Seidman D."/>
            <person name="Sengamalay N."/>
            <person name="Stenos J."/>
            <person name="Tallon L.J."/>
            <person name="Vincent G."/>
            <person name="Fraser C.M."/>
            <person name="Munderloh U."/>
            <person name="Dunning-Hotopp J.C."/>
        </authorList>
    </citation>
    <scope>NUCLEOTIDE SEQUENCE [LARGE SCALE GENOMIC DNA]</scope>
    <source>
        <strain evidence="14 15">Ac/Pa</strain>
    </source>
</reference>
<dbReference type="GO" id="GO:0015087">
    <property type="term" value="F:cobalt ion transmembrane transporter activity"/>
    <property type="evidence" value="ECO:0007669"/>
    <property type="project" value="TreeGrafter"/>
</dbReference>
<keyword evidence="6" id="KW-0997">Cell inner membrane</keyword>
<evidence type="ECO:0000256" key="13">
    <source>
        <dbReference type="SAM" id="Phobius"/>
    </source>
</evidence>
<comment type="catalytic activity">
    <reaction evidence="12">
        <text>Mg(2+)(in) = Mg(2+)(out)</text>
        <dbReference type="Rhea" id="RHEA:29827"/>
        <dbReference type="ChEBI" id="CHEBI:18420"/>
    </reaction>
</comment>
<dbReference type="CDD" id="cd12837">
    <property type="entry name" value="EcCorA-like_u1"/>
    <property type="match status" value="1"/>
</dbReference>
<dbReference type="GO" id="GO:0015095">
    <property type="term" value="F:magnesium ion transmembrane transporter activity"/>
    <property type="evidence" value="ECO:0007669"/>
    <property type="project" value="TreeGrafter"/>
</dbReference>
<organism evidence="14 15">
    <name type="scientific">Rickettsia amblyommatis str. Ac/Pa</name>
    <dbReference type="NCBI Taxonomy" id="1359164"/>
    <lineage>
        <taxon>Bacteria</taxon>
        <taxon>Pseudomonadati</taxon>
        <taxon>Pseudomonadota</taxon>
        <taxon>Alphaproteobacteria</taxon>
        <taxon>Rickettsiales</taxon>
        <taxon>Rickettsiaceae</taxon>
        <taxon>Rickettsieae</taxon>
        <taxon>Rickettsia</taxon>
        <taxon>spotted fever group</taxon>
    </lineage>
</organism>
<comment type="caution">
    <text evidence="14">The sequence shown here is derived from an EMBL/GenBank/DDBJ whole genome shotgun (WGS) entry which is preliminary data.</text>
</comment>
<accession>A0A0F3N4P9</accession>
<dbReference type="InterPro" id="IPR045861">
    <property type="entry name" value="CorA_cytoplasmic_dom"/>
</dbReference>
<evidence type="ECO:0000256" key="8">
    <source>
        <dbReference type="ARBA" id="ARBA00022842"/>
    </source>
</evidence>
<name>A0A0F3N4P9_RICAM</name>
<evidence type="ECO:0000256" key="5">
    <source>
        <dbReference type="ARBA" id="ARBA00022475"/>
    </source>
</evidence>
<feature type="transmembrane region" description="Helical" evidence="13">
    <location>
        <begin position="294"/>
        <end position="314"/>
    </location>
</feature>
<keyword evidence="4" id="KW-0813">Transport</keyword>
<evidence type="ECO:0000256" key="10">
    <source>
        <dbReference type="ARBA" id="ARBA00023065"/>
    </source>
</evidence>
<keyword evidence="10" id="KW-0406">Ion transport</keyword>
<dbReference type="PATRIC" id="fig|1359164.3.peg.1667"/>
<evidence type="ECO:0000256" key="9">
    <source>
        <dbReference type="ARBA" id="ARBA00022989"/>
    </source>
</evidence>
<keyword evidence="7 13" id="KW-0812">Transmembrane</keyword>
<dbReference type="Gene3D" id="1.20.58.340">
    <property type="entry name" value="Magnesium transport protein CorA, transmembrane region"/>
    <property type="match status" value="1"/>
</dbReference>
<keyword evidence="11 13" id="KW-0472">Membrane</keyword>
<keyword evidence="15" id="KW-1185">Reference proteome</keyword>
<evidence type="ECO:0000313" key="15">
    <source>
        <dbReference type="Proteomes" id="UP000033556"/>
    </source>
</evidence>
<dbReference type="GO" id="GO:0005886">
    <property type="term" value="C:plasma membrane"/>
    <property type="evidence" value="ECO:0007669"/>
    <property type="project" value="UniProtKB-SubCell"/>
</dbReference>
<proteinExistence type="inferred from homology"/>
<evidence type="ECO:0000256" key="6">
    <source>
        <dbReference type="ARBA" id="ARBA00022519"/>
    </source>
</evidence>
<evidence type="ECO:0000256" key="1">
    <source>
        <dbReference type="ARBA" id="ARBA00004429"/>
    </source>
</evidence>
<dbReference type="RefSeq" id="WP_045800453.1">
    <property type="nucleotide sequence ID" value="NZ_LANR01000001.1"/>
</dbReference>
<evidence type="ECO:0000256" key="2">
    <source>
        <dbReference type="ARBA" id="ARBA00009765"/>
    </source>
</evidence>
<dbReference type="Proteomes" id="UP000033556">
    <property type="component" value="Unassembled WGS sequence"/>
</dbReference>
<dbReference type="FunFam" id="1.20.58.340:FF:000001">
    <property type="entry name" value="Magnesium transport protein CorA"/>
    <property type="match status" value="1"/>
</dbReference>
<dbReference type="InterPro" id="IPR045863">
    <property type="entry name" value="CorA_TM1_TM2"/>
</dbReference>
<dbReference type="SUPFAM" id="SSF144083">
    <property type="entry name" value="Magnesium transport protein CorA, transmembrane region"/>
    <property type="match status" value="1"/>
</dbReference>
<sequence>MITTYLKANNSIVKNEEYIINESTLWIDLFNITDEEKVIVKNTLNIEIPTLKDISQIEIPERLYVENEALYLTITELVNKEQEFPETHSIVFILYKCCLITVRYVELIPFNDCINKFAKQLNNTHNAENILFMLLRNMVTRLSNIVQSISMDIDDYGRLLILDNNINDLRIDYTNLLKKIGRKGDLLSKSREYLFSLTIAIQYILKSPQITQNKASKDLLDTLLRDVDSIINFSQFISSELARILDAALGMIAIEQNNIIKIFSLVTIFFLPPTLIASIYSMNFTVMPELKSPYGYPIALFLMLLSTIITYKYFKKRKWL</sequence>
<comment type="subcellular location">
    <subcellularLocation>
        <location evidence="1">Cell inner membrane</location>
        <topology evidence="1">Multi-pass membrane protein</topology>
    </subcellularLocation>
</comment>
<keyword evidence="9 13" id="KW-1133">Transmembrane helix</keyword>
<dbReference type="InterPro" id="IPR050829">
    <property type="entry name" value="CorA_MIT"/>
</dbReference>